<feature type="transmembrane region" description="Helical" evidence="5">
    <location>
        <begin position="159"/>
        <end position="179"/>
    </location>
</feature>
<organism evidence="7 8">
    <name type="scientific">Chimaeribacter californicus</name>
    <dbReference type="NCBI Taxonomy" id="2060067"/>
    <lineage>
        <taxon>Bacteria</taxon>
        <taxon>Pseudomonadati</taxon>
        <taxon>Pseudomonadota</taxon>
        <taxon>Gammaproteobacteria</taxon>
        <taxon>Enterobacterales</taxon>
        <taxon>Yersiniaceae</taxon>
        <taxon>Chimaeribacter</taxon>
    </lineage>
</organism>
<feature type="transmembrane region" description="Helical" evidence="5">
    <location>
        <begin position="130"/>
        <end position="147"/>
    </location>
</feature>
<dbReference type="InterPro" id="IPR000160">
    <property type="entry name" value="GGDEF_dom"/>
</dbReference>
<dbReference type="PANTHER" id="PTHR45138">
    <property type="entry name" value="REGULATORY COMPONENTS OF SENSORY TRANSDUCTION SYSTEM"/>
    <property type="match status" value="1"/>
</dbReference>
<comment type="pathway">
    <text evidence="2">Purine metabolism; 3',5'-cyclic di-GMP biosynthesis.</text>
</comment>
<dbReference type="Proteomes" id="UP000234240">
    <property type="component" value="Unassembled WGS sequence"/>
</dbReference>
<dbReference type="PANTHER" id="PTHR45138:SF9">
    <property type="entry name" value="DIGUANYLATE CYCLASE DGCM-RELATED"/>
    <property type="match status" value="1"/>
</dbReference>
<keyword evidence="5" id="KW-1133">Transmembrane helix</keyword>
<name>A0A2N5E7D7_9GAMM</name>
<proteinExistence type="predicted"/>
<evidence type="ECO:0000256" key="4">
    <source>
        <dbReference type="ARBA" id="ARBA00034247"/>
    </source>
</evidence>
<gene>
    <name evidence="7" type="ORF">CYR55_10690</name>
</gene>
<dbReference type="EMBL" id="PJZF01000007">
    <property type="protein sequence ID" value="PLR37391.1"/>
    <property type="molecule type" value="Genomic_DNA"/>
</dbReference>
<evidence type="ECO:0000256" key="2">
    <source>
        <dbReference type="ARBA" id="ARBA00004665"/>
    </source>
</evidence>
<comment type="cofactor">
    <cofactor evidence="1">
        <name>Mg(2+)</name>
        <dbReference type="ChEBI" id="CHEBI:18420"/>
    </cofactor>
</comment>
<dbReference type="InterPro" id="IPR029787">
    <property type="entry name" value="Nucleotide_cyclase"/>
</dbReference>
<dbReference type="SMART" id="SM00267">
    <property type="entry name" value="GGDEF"/>
    <property type="match status" value="1"/>
</dbReference>
<dbReference type="CDD" id="cd01949">
    <property type="entry name" value="GGDEF"/>
    <property type="match status" value="1"/>
</dbReference>
<dbReference type="Gene3D" id="3.30.70.270">
    <property type="match status" value="1"/>
</dbReference>
<dbReference type="Pfam" id="PF00990">
    <property type="entry name" value="GGDEF"/>
    <property type="match status" value="1"/>
</dbReference>
<feature type="transmembrane region" description="Helical" evidence="5">
    <location>
        <begin position="299"/>
        <end position="320"/>
    </location>
</feature>
<keyword evidence="5" id="KW-0472">Membrane</keyword>
<dbReference type="NCBIfam" id="TIGR00254">
    <property type="entry name" value="GGDEF"/>
    <property type="match status" value="1"/>
</dbReference>
<evidence type="ECO:0000256" key="1">
    <source>
        <dbReference type="ARBA" id="ARBA00001946"/>
    </source>
</evidence>
<feature type="transmembrane region" description="Helical" evidence="5">
    <location>
        <begin position="70"/>
        <end position="95"/>
    </location>
</feature>
<protein>
    <recommendedName>
        <fullName evidence="3">diguanylate cyclase</fullName>
        <ecNumber evidence="3">2.7.7.65</ecNumber>
    </recommendedName>
</protein>
<dbReference type="OrthoDB" id="9812260at2"/>
<comment type="caution">
    <text evidence="7">The sequence shown here is derived from an EMBL/GenBank/DDBJ whole genome shotgun (WGS) entry which is preliminary data.</text>
</comment>
<feature type="transmembrane region" description="Helical" evidence="5">
    <location>
        <begin position="107"/>
        <end position="123"/>
    </location>
</feature>
<dbReference type="PROSITE" id="PS50887">
    <property type="entry name" value="GGDEF"/>
    <property type="match status" value="1"/>
</dbReference>
<keyword evidence="8" id="KW-1185">Reference proteome</keyword>
<dbReference type="AlphaFoldDB" id="A0A2N5E7D7"/>
<evidence type="ECO:0000313" key="7">
    <source>
        <dbReference type="EMBL" id="PLR37391.1"/>
    </source>
</evidence>
<evidence type="ECO:0000256" key="5">
    <source>
        <dbReference type="SAM" id="Phobius"/>
    </source>
</evidence>
<dbReference type="FunFam" id="3.30.70.270:FF:000001">
    <property type="entry name" value="Diguanylate cyclase domain protein"/>
    <property type="match status" value="1"/>
</dbReference>
<dbReference type="EC" id="2.7.7.65" evidence="3"/>
<dbReference type="InterPro" id="IPR043128">
    <property type="entry name" value="Rev_trsase/Diguanyl_cyclase"/>
</dbReference>
<feature type="transmembrane region" description="Helical" evidence="5">
    <location>
        <begin position="40"/>
        <end position="58"/>
    </location>
</feature>
<dbReference type="SUPFAM" id="SSF55073">
    <property type="entry name" value="Nucleotide cyclase"/>
    <property type="match status" value="1"/>
</dbReference>
<comment type="catalytic activity">
    <reaction evidence="4">
        <text>2 GTP = 3',3'-c-di-GMP + 2 diphosphate</text>
        <dbReference type="Rhea" id="RHEA:24898"/>
        <dbReference type="ChEBI" id="CHEBI:33019"/>
        <dbReference type="ChEBI" id="CHEBI:37565"/>
        <dbReference type="ChEBI" id="CHEBI:58805"/>
        <dbReference type="EC" id="2.7.7.65"/>
    </reaction>
</comment>
<feature type="transmembrane region" description="Helical" evidence="5">
    <location>
        <begin position="7"/>
        <end position="28"/>
    </location>
</feature>
<evidence type="ECO:0000313" key="8">
    <source>
        <dbReference type="Proteomes" id="UP000234240"/>
    </source>
</evidence>
<evidence type="ECO:0000259" key="6">
    <source>
        <dbReference type="PROSITE" id="PS50887"/>
    </source>
</evidence>
<dbReference type="RefSeq" id="WP_101816122.1">
    <property type="nucleotide sequence ID" value="NZ_PJZF01000007.1"/>
</dbReference>
<dbReference type="InterPro" id="IPR050469">
    <property type="entry name" value="Diguanylate_Cyclase"/>
</dbReference>
<reference evidence="7 8" key="1">
    <citation type="submission" date="2017-12" db="EMBL/GenBank/DDBJ databases">
        <title>Characterization of six clinical isolates of Enterochimera gen. nov., a novel genus of the Yersiniaciae family and the three species Enterochimera arupensis sp. nov., Enterochimera coloradensis sp. nov, and Enterochimera californica sp. nov.</title>
        <authorList>
            <person name="Rossi A."/>
            <person name="Fisher M."/>
        </authorList>
    </citation>
    <scope>NUCLEOTIDE SEQUENCE [LARGE SCALE GENOMIC DNA]</scope>
    <source>
        <strain evidence="8">2015-Iso6</strain>
    </source>
</reference>
<sequence>MQLFLSYPTLYADICVTYATLSLSYFALSSQSAFSWQSEAWKRVAFGLLSGLALYYLIPDRLDVSTHLFFNFEMIPIILVTFFGGWLSGVTSFLVNVALTEPLSLDNLLIASVLVPLLLLRVWRHKTHRLFYRAIILIAFYRMALAYSQPLRVPWYDVLFYQCAVTGCLAACYHALNFAERHIHAYFSLRDRATIDSLTRLNNRTSIDFKLMSLQAHQKPGGLLLIDIDNFKQVNDTHGHLVGDQLLVQLSEVLMQSLDSADFAGRYGGEEFIVITDRHNTGPIVETAERIRQAMSASVLRLAEGASLSVTVSIGAAIYLPGMAMNKAVEMADDALYQAKRNGKNQVMCSRIMQLDQLGDGPG</sequence>
<evidence type="ECO:0000256" key="3">
    <source>
        <dbReference type="ARBA" id="ARBA00012528"/>
    </source>
</evidence>
<keyword evidence="5" id="KW-0812">Transmembrane</keyword>
<accession>A0A2N5E7D7</accession>
<dbReference type="GO" id="GO:0052621">
    <property type="term" value="F:diguanylate cyclase activity"/>
    <property type="evidence" value="ECO:0007669"/>
    <property type="project" value="UniProtKB-EC"/>
</dbReference>
<feature type="domain" description="GGDEF" evidence="6">
    <location>
        <begin position="219"/>
        <end position="352"/>
    </location>
</feature>